<sequence>MRVTDEAHVVRTAGGVITDDAIRASQRTTHQSPRAFVFVAAGKPNEVVL</sequence>
<dbReference type="AlphaFoldDB" id="X7ZLW6"/>
<comment type="caution">
    <text evidence="1">The sequence shown here is derived from an EMBL/GenBank/DDBJ whole genome shotgun (WGS) entry which is preliminary data.</text>
</comment>
<accession>X7ZLW6</accession>
<evidence type="ECO:0000313" key="1">
    <source>
        <dbReference type="EMBL" id="EUA20289.1"/>
    </source>
</evidence>
<proteinExistence type="predicted"/>
<dbReference type="PATRIC" id="fig|1299326.3.peg.1720"/>
<gene>
    <name evidence="1" type="ORF">I545_1788</name>
</gene>
<dbReference type="RefSeq" id="WP_155257019.1">
    <property type="nucleotide sequence ID" value="NZ_JAOA01000002.1"/>
</dbReference>
<name>X7ZLW6_MYCKA</name>
<dbReference type="EMBL" id="JAOA01000002">
    <property type="protein sequence ID" value="EUA20289.1"/>
    <property type="molecule type" value="Genomic_DNA"/>
</dbReference>
<organism evidence="1 2">
    <name type="scientific">Mycobacterium kansasii 662</name>
    <dbReference type="NCBI Taxonomy" id="1299326"/>
    <lineage>
        <taxon>Bacteria</taxon>
        <taxon>Bacillati</taxon>
        <taxon>Actinomycetota</taxon>
        <taxon>Actinomycetes</taxon>
        <taxon>Mycobacteriales</taxon>
        <taxon>Mycobacteriaceae</taxon>
        <taxon>Mycobacterium</taxon>
    </lineage>
</organism>
<evidence type="ECO:0000313" key="2">
    <source>
        <dbReference type="Proteomes" id="UP000020561"/>
    </source>
</evidence>
<dbReference type="Proteomes" id="UP000020561">
    <property type="component" value="Unassembled WGS sequence"/>
</dbReference>
<reference evidence="1 2" key="1">
    <citation type="submission" date="2013-12" db="EMBL/GenBank/DDBJ databases">
        <authorList>
            <person name="Brown-Elliot B."/>
            <person name="Wallace R."/>
            <person name="Lenaerts A."/>
            <person name="Ordway D."/>
            <person name="DeGroote M.A."/>
            <person name="Parker T."/>
            <person name="Sizemore C."/>
            <person name="Tallon L.J."/>
            <person name="Sadzewicz L.K."/>
            <person name="Sengamalay N."/>
            <person name="Fraser C.M."/>
            <person name="Hine E."/>
            <person name="Shefchek K.A."/>
            <person name="Das S.P."/>
            <person name="Tettelin H."/>
        </authorList>
    </citation>
    <scope>NUCLEOTIDE SEQUENCE [LARGE SCALE GENOMIC DNA]</scope>
    <source>
        <strain evidence="1 2">662</strain>
    </source>
</reference>
<protein>
    <submittedName>
        <fullName evidence="1">Uncharacterized protein</fullName>
    </submittedName>
</protein>